<keyword evidence="2" id="KW-0805">Transcription regulation</keyword>
<accession>A0A9D1H763</accession>
<comment type="caution">
    <text evidence="6">The sequence shown here is derived from an EMBL/GenBank/DDBJ whole genome shotgun (WGS) entry which is preliminary data.</text>
</comment>
<evidence type="ECO:0000313" key="6">
    <source>
        <dbReference type="EMBL" id="HIT94471.1"/>
    </source>
</evidence>
<proteinExistence type="inferred from homology"/>
<protein>
    <submittedName>
        <fullName evidence="6">LysR family transcriptional regulator</fullName>
    </submittedName>
</protein>
<dbReference type="PROSITE" id="PS50931">
    <property type="entry name" value="HTH_LYSR"/>
    <property type="match status" value="1"/>
</dbReference>
<evidence type="ECO:0000256" key="1">
    <source>
        <dbReference type="ARBA" id="ARBA00009437"/>
    </source>
</evidence>
<evidence type="ECO:0000259" key="5">
    <source>
        <dbReference type="PROSITE" id="PS50931"/>
    </source>
</evidence>
<name>A0A9D1H763_9FIRM</name>
<dbReference type="PRINTS" id="PR00039">
    <property type="entry name" value="HTHLYSR"/>
</dbReference>
<dbReference type="Pfam" id="PF03466">
    <property type="entry name" value="LysR_substrate"/>
    <property type="match status" value="1"/>
</dbReference>
<dbReference type="Gene3D" id="3.40.190.290">
    <property type="match status" value="1"/>
</dbReference>
<dbReference type="InterPro" id="IPR036388">
    <property type="entry name" value="WH-like_DNA-bd_sf"/>
</dbReference>
<dbReference type="GO" id="GO:0003700">
    <property type="term" value="F:DNA-binding transcription factor activity"/>
    <property type="evidence" value="ECO:0007669"/>
    <property type="project" value="InterPro"/>
</dbReference>
<keyword evidence="3" id="KW-0238">DNA-binding</keyword>
<dbReference type="Gene3D" id="1.10.10.10">
    <property type="entry name" value="Winged helix-like DNA-binding domain superfamily/Winged helix DNA-binding domain"/>
    <property type="match status" value="1"/>
</dbReference>
<dbReference type="InterPro" id="IPR036390">
    <property type="entry name" value="WH_DNA-bd_sf"/>
</dbReference>
<comment type="similarity">
    <text evidence="1">Belongs to the LysR transcriptional regulatory family.</text>
</comment>
<dbReference type="Proteomes" id="UP000824160">
    <property type="component" value="Unassembled WGS sequence"/>
</dbReference>
<dbReference type="AlphaFoldDB" id="A0A9D1H763"/>
<dbReference type="InterPro" id="IPR000847">
    <property type="entry name" value="LysR_HTH_N"/>
</dbReference>
<reference evidence="6" key="1">
    <citation type="submission" date="2020-10" db="EMBL/GenBank/DDBJ databases">
        <authorList>
            <person name="Gilroy R."/>
        </authorList>
    </citation>
    <scope>NUCLEOTIDE SEQUENCE</scope>
    <source>
        <strain evidence="6">ChiBcec7-5410</strain>
    </source>
</reference>
<reference evidence="6" key="2">
    <citation type="journal article" date="2021" name="PeerJ">
        <title>Extensive microbial diversity within the chicken gut microbiome revealed by metagenomics and culture.</title>
        <authorList>
            <person name="Gilroy R."/>
            <person name="Ravi A."/>
            <person name="Getino M."/>
            <person name="Pursley I."/>
            <person name="Horton D.L."/>
            <person name="Alikhan N.F."/>
            <person name="Baker D."/>
            <person name="Gharbi K."/>
            <person name="Hall N."/>
            <person name="Watson M."/>
            <person name="Adriaenssens E.M."/>
            <person name="Foster-Nyarko E."/>
            <person name="Jarju S."/>
            <person name="Secka A."/>
            <person name="Antonio M."/>
            <person name="Oren A."/>
            <person name="Chaudhuri R.R."/>
            <person name="La Ragione R."/>
            <person name="Hildebrand F."/>
            <person name="Pallen M.J."/>
        </authorList>
    </citation>
    <scope>NUCLEOTIDE SEQUENCE</scope>
    <source>
        <strain evidence="6">ChiBcec7-5410</strain>
    </source>
</reference>
<dbReference type="EMBL" id="DVLW01000123">
    <property type="protein sequence ID" value="HIT94471.1"/>
    <property type="molecule type" value="Genomic_DNA"/>
</dbReference>
<gene>
    <name evidence="6" type="ORF">IAC43_04750</name>
</gene>
<dbReference type="InterPro" id="IPR005119">
    <property type="entry name" value="LysR_subst-bd"/>
</dbReference>
<dbReference type="Pfam" id="PF00126">
    <property type="entry name" value="HTH_1"/>
    <property type="match status" value="1"/>
</dbReference>
<keyword evidence="4" id="KW-0804">Transcription</keyword>
<dbReference type="GO" id="GO:0003677">
    <property type="term" value="F:DNA binding"/>
    <property type="evidence" value="ECO:0007669"/>
    <property type="project" value="UniProtKB-KW"/>
</dbReference>
<evidence type="ECO:0000313" key="7">
    <source>
        <dbReference type="Proteomes" id="UP000824160"/>
    </source>
</evidence>
<sequence>MAITYDYYRIFYAVAQYSSFTRAAEALDNNQPNITRCMNILEHELGCKLFIRSNRGITLTPEGQRLYEHVATAVEQIRIGEEELHQEVGMQQGIVTIGASETALNLLLLERLSAFHERYPGVRLRIFNYTTPQSIDALQKGLLDCAAITAPFQASGNLRSTPLMHFREILLGGTKFRHLSEQVCRLRDLSHYSLICPGADTSTFHFYQRLFLKYDCPFHVDMETATMDQVLPMVRHNLGIGFYSEKLAAESIERGEVYRIQLAESFPDRVINLIEDNSRPQRTAVRELIKMITAGTGNG</sequence>
<organism evidence="6 7">
    <name type="scientific">Candidatus Faecivivens stercoripullorum</name>
    <dbReference type="NCBI Taxonomy" id="2840805"/>
    <lineage>
        <taxon>Bacteria</taxon>
        <taxon>Bacillati</taxon>
        <taxon>Bacillota</taxon>
        <taxon>Clostridia</taxon>
        <taxon>Eubacteriales</taxon>
        <taxon>Oscillospiraceae</taxon>
        <taxon>Oscillospiraceae incertae sedis</taxon>
        <taxon>Candidatus Faecivivens</taxon>
    </lineage>
</organism>
<evidence type="ECO:0000256" key="3">
    <source>
        <dbReference type="ARBA" id="ARBA00023125"/>
    </source>
</evidence>
<evidence type="ECO:0000256" key="2">
    <source>
        <dbReference type="ARBA" id="ARBA00023015"/>
    </source>
</evidence>
<dbReference type="GO" id="GO:0005829">
    <property type="term" value="C:cytosol"/>
    <property type="evidence" value="ECO:0007669"/>
    <property type="project" value="TreeGrafter"/>
</dbReference>
<evidence type="ECO:0000256" key="4">
    <source>
        <dbReference type="ARBA" id="ARBA00023163"/>
    </source>
</evidence>
<dbReference type="FunFam" id="1.10.10.10:FF:000001">
    <property type="entry name" value="LysR family transcriptional regulator"/>
    <property type="match status" value="1"/>
</dbReference>
<dbReference type="CDD" id="cd05466">
    <property type="entry name" value="PBP2_LTTR_substrate"/>
    <property type="match status" value="1"/>
</dbReference>
<feature type="domain" description="HTH lysR-type" evidence="5">
    <location>
        <begin position="9"/>
        <end position="60"/>
    </location>
</feature>
<dbReference type="InterPro" id="IPR050950">
    <property type="entry name" value="HTH-type_LysR_regulators"/>
</dbReference>
<dbReference type="SUPFAM" id="SSF53850">
    <property type="entry name" value="Periplasmic binding protein-like II"/>
    <property type="match status" value="1"/>
</dbReference>
<dbReference type="PANTHER" id="PTHR30419">
    <property type="entry name" value="HTH-TYPE TRANSCRIPTIONAL REGULATOR YBHD"/>
    <property type="match status" value="1"/>
</dbReference>
<dbReference type="SUPFAM" id="SSF46785">
    <property type="entry name" value="Winged helix' DNA-binding domain"/>
    <property type="match status" value="1"/>
</dbReference>